<keyword evidence="2" id="KW-1185">Reference proteome</keyword>
<name>S8F797_FOMSC</name>
<evidence type="ECO:0000313" key="2">
    <source>
        <dbReference type="Proteomes" id="UP000015241"/>
    </source>
</evidence>
<protein>
    <submittedName>
        <fullName evidence="1">Uncharacterized protein</fullName>
    </submittedName>
</protein>
<dbReference type="AlphaFoldDB" id="S8F797"/>
<dbReference type="OrthoDB" id="10266265at2759"/>
<evidence type="ECO:0000313" key="1">
    <source>
        <dbReference type="EMBL" id="EPS97530.1"/>
    </source>
</evidence>
<sequence length="55" mass="6157">MVARAARHAEWPVDLSLVQNIRAELKEVTLTPSTNPFFQAHHLATFGDLRTSLKA</sequence>
<reference evidence="1 2" key="1">
    <citation type="journal article" date="2012" name="Science">
        <title>The Paleozoic origin of enzymatic lignin decomposition reconstructed from 31 fungal genomes.</title>
        <authorList>
            <person name="Floudas D."/>
            <person name="Binder M."/>
            <person name="Riley R."/>
            <person name="Barry K."/>
            <person name="Blanchette R.A."/>
            <person name="Henrissat B."/>
            <person name="Martinez A.T."/>
            <person name="Otillar R."/>
            <person name="Spatafora J.W."/>
            <person name="Yadav J.S."/>
            <person name="Aerts A."/>
            <person name="Benoit I."/>
            <person name="Boyd A."/>
            <person name="Carlson A."/>
            <person name="Copeland A."/>
            <person name="Coutinho P.M."/>
            <person name="de Vries R.P."/>
            <person name="Ferreira P."/>
            <person name="Findley K."/>
            <person name="Foster B."/>
            <person name="Gaskell J."/>
            <person name="Glotzer D."/>
            <person name="Gorecki P."/>
            <person name="Heitman J."/>
            <person name="Hesse C."/>
            <person name="Hori C."/>
            <person name="Igarashi K."/>
            <person name="Jurgens J.A."/>
            <person name="Kallen N."/>
            <person name="Kersten P."/>
            <person name="Kohler A."/>
            <person name="Kuees U."/>
            <person name="Kumar T.K.A."/>
            <person name="Kuo A."/>
            <person name="LaButti K."/>
            <person name="Larrondo L.F."/>
            <person name="Lindquist E."/>
            <person name="Ling A."/>
            <person name="Lombard V."/>
            <person name="Lucas S."/>
            <person name="Lundell T."/>
            <person name="Martin R."/>
            <person name="McLaughlin D.J."/>
            <person name="Morgenstern I."/>
            <person name="Morin E."/>
            <person name="Murat C."/>
            <person name="Nagy L.G."/>
            <person name="Nolan M."/>
            <person name="Ohm R.A."/>
            <person name="Patyshakuliyeva A."/>
            <person name="Rokas A."/>
            <person name="Ruiz-Duenas F.J."/>
            <person name="Sabat G."/>
            <person name="Salamov A."/>
            <person name="Samejima M."/>
            <person name="Schmutz J."/>
            <person name="Slot J.C."/>
            <person name="St John F."/>
            <person name="Stenlid J."/>
            <person name="Sun H."/>
            <person name="Sun S."/>
            <person name="Syed K."/>
            <person name="Tsang A."/>
            <person name="Wiebenga A."/>
            <person name="Young D."/>
            <person name="Pisabarro A."/>
            <person name="Eastwood D.C."/>
            <person name="Martin F."/>
            <person name="Cullen D."/>
            <person name="Grigoriev I.V."/>
            <person name="Hibbett D.S."/>
        </authorList>
    </citation>
    <scope>NUCLEOTIDE SEQUENCE</scope>
    <source>
        <strain evidence="2">FP-58527</strain>
    </source>
</reference>
<gene>
    <name evidence="1" type="ORF">FOMPIDRAFT_1052299</name>
</gene>
<accession>S8F797</accession>
<dbReference type="HOGENOM" id="CLU_3032348_0_0_1"/>
<proteinExistence type="predicted"/>
<dbReference type="EMBL" id="KE504175">
    <property type="protein sequence ID" value="EPS97530.1"/>
    <property type="molecule type" value="Genomic_DNA"/>
</dbReference>
<organism evidence="1 2">
    <name type="scientific">Fomitopsis schrenkii</name>
    <name type="common">Brown rot fungus</name>
    <dbReference type="NCBI Taxonomy" id="2126942"/>
    <lineage>
        <taxon>Eukaryota</taxon>
        <taxon>Fungi</taxon>
        <taxon>Dikarya</taxon>
        <taxon>Basidiomycota</taxon>
        <taxon>Agaricomycotina</taxon>
        <taxon>Agaricomycetes</taxon>
        <taxon>Polyporales</taxon>
        <taxon>Fomitopsis</taxon>
    </lineage>
</organism>
<dbReference type="STRING" id="743788.S8F797"/>
<dbReference type="Proteomes" id="UP000015241">
    <property type="component" value="Unassembled WGS sequence"/>
</dbReference>
<dbReference type="InParanoid" id="S8F797"/>